<feature type="transmembrane region" description="Helical" evidence="8">
    <location>
        <begin position="86"/>
        <end position="106"/>
    </location>
</feature>
<dbReference type="AlphaFoldDB" id="A0A212LZZ4"/>
<protein>
    <submittedName>
        <fullName evidence="9">ABC-type transporter, integral membrane subunit</fullName>
    </submittedName>
</protein>
<evidence type="ECO:0000313" key="9">
    <source>
        <dbReference type="EMBL" id="SCM83050.1"/>
    </source>
</evidence>
<name>A0A212LZZ4_9FIRM</name>
<dbReference type="EMBL" id="FMJE01000006">
    <property type="protein sequence ID" value="SCM83050.1"/>
    <property type="molecule type" value="Genomic_DNA"/>
</dbReference>
<feature type="transmembrane region" description="Helical" evidence="8">
    <location>
        <begin position="309"/>
        <end position="327"/>
    </location>
</feature>
<evidence type="ECO:0000256" key="4">
    <source>
        <dbReference type="ARBA" id="ARBA00022475"/>
    </source>
</evidence>
<dbReference type="InterPro" id="IPR037294">
    <property type="entry name" value="ABC_BtuC-like"/>
</dbReference>
<accession>A0A212LZZ4</accession>
<feature type="transmembrane region" description="Helical" evidence="8">
    <location>
        <begin position="219"/>
        <end position="240"/>
    </location>
</feature>
<dbReference type="SUPFAM" id="SSF81345">
    <property type="entry name" value="ABC transporter involved in vitamin B12 uptake, BtuC"/>
    <property type="match status" value="1"/>
</dbReference>
<dbReference type="InterPro" id="IPR000522">
    <property type="entry name" value="ABC_transptr_permease_BtuC"/>
</dbReference>
<evidence type="ECO:0000256" key="2">
    <source>
        <dbReference type="ARBA" id="ARBA00007935"/>
    </source>
</evidence>
<reference evidence="9" key="1">
    <citation type="submission" date="2016-08" db="EMBL/GenBank/DDBJ databases">
        <authorList>
            <person name="Seilhamer J.J."/>
        </authorList>
    </citation>
    <scope>NUCLEOTIDE SEQUENCE</scope>
    <source>
        <strain evidence="9">86</strain>
    </source>
</reference>
<evidence type="ECO:0000256" key="1">
    <source>
        <dbReference type="ARBA" id="ARBA00004651"/>
    </source>
</evidence>
<dbReference type="PANTHER" id="PTHR30472:SF25">
    <property type="entry name" value="ABC TRANSPORTER PERMEASE PROTEIN MJ0876-RELATED"/>
    <property type="match status" value="1"/>
</dbReference>
<feature type="transmembrane region" description="Helical" evidence="8">
    <location>
        <begin position="271"/>
        <end position="297"/>
    </location>
</feature>
<proteinExistence type="inferred from homology"/>
<evidence type="ECO:0000256" key="6">
    <source>
        <dbReference type="ARBA" id="ARBA00022989"/>
    </source>
</evidence>
<comment type="similarity">
    <text evidence="2">Belongs to the binding-protein-dependent transport system permease family. FecCD subfamily.</text>
</comment>
<dbReference type="GO" id="GO:0022857">
    <property type="term" value="F:transmembrane transporter activity"/>
    <property type="evidence" value="ECO:0007669"/>
    <property type="project" value="InterPro"/>
</dbReference>
<organism evidence="9">
    <name type="scientific">uncultured Sporomusa sp</name>
    <dbReference type="NCBI Taxonomy" id="307249"/>
    <lineage>
        <taxon>Bacteria</taxon>
        <taxon>Bacillati</taxon>
        <taxon>Bacillota</taxon>
        <taxon>Negativicutes</taxon>
        <taxon>Selenomonadales</taxon>
        <taxon>Sporomusaceae</taxon>
        <taxon>Sporomusa</taxon>
        <taxon>environmental samples</taxon>
    </lineage>
</organism>
<dbReference type="GO" id="GO:0033214">
    <property type="term" value="P:siderophore-iron import into cell"/>
    <property type="evidence" value="ECO:0007669"/>
    <property type="project" value="TreeGrafter"/>
</dbReference>
<feature type="transmembrane region" description="Helical" evidence="8">
    <location>
        <begin position="339"/>
        <end position="356"/>
    </location>
</feature>
<keyword evidence="7 8" id="KW-0472">Membrane</keyword>
<feature type="transmembrane region" description="Helical" evidence="8">
    <location>
        <begin position="21"/>
        <end position="46"/>
    </location>
</feature>
<keyword evidence="4" id="KW-1003">Cell membrane</keyword>
<dbReference type="GO" id="GO:0005886">
    <property type="term" value="C:plasma membrane"/>
    <property type="evidence" value="ECO:0007669"/>
    <property type="project" value="UniProtKB-SubCell"/>
</dbReference>
<keyword evidence="3" id="KW-0813">Transport</keyword>
<evidence type="ECO:0000256" key="5">
    <source>
        <dbReference type="ARBA" id="ARBA00022692"/>
    </source>
</evidence>
<keyword evidence="6 8" id="KW-1133">Transmembrane helix</keyword>
<keyword evidence="5 8" id="KW-0812">Transmembrane</keyword>
<evidence type="ECO:0000256" key="7">
    <source>
        <dbReference type="ARBA" id="ARBA00023136"/>
    </source>
</evidence>
<dbReference type="Gene3D" id="1.10.3470.10">
    <property type="entry name" value="ABC transporter involved in vitamin B12 uptake, BtuC"/>
    <property type="match status" value="1"/>
</dbReference>
<sequence>MMRLKPQQTFPMAALIQRRRTFFLWLAGLSAAVLISIVLAVCYGTVRIPPEEALRILLYKILQADISEVAGQVSRAHMDIIWEIRFPRVLMAVTAGAGLAMCGTVMQAAVQNPLADPYILGISAGASLGATFAVLIGAGGIFAGLGTAFWAFCGALGACLLVMALSGIGGQMSTVKMILAGTIANALFSAFTNFIIYTAGNAEGIRSVAFWTMGSLAAAKWSNLLLPALGVILCGSLFLCQSRILNTLLLGEEAAITLGVNLPRVRRNYMLATALITGLIVSACGVIGFVGLIIPHIVRGLVGTDHRRLLPFTILAGALFVTWADVLTRIILESGELPIGIITALLGAPVFMYILFKNTLGFSSK</sequence>
<dbReference type="CDD" id="cd06550">
    <property type="entry name" value="TM_ABC_iron-siderophores_like"/>
    <property type="match status" value="1"/>
</dbReference>
<dbReference type="Pfam" id="PF01032">
    <property type="entry name" value="FecCD"/>
    <property type="match status" value="1"/>
</dbReference>
<feature type="transmembrane region" description="Helical" evidence="8">
    <location>
        <begin position="148"/>
        <end position="165"/>
    </location>
</feature>
<dbReference type="FunFam" id="1.10.3470.10:FF:000001">
    <property type="entry name" value="Vitamin B12 ABC transporter permease BtuC"/>
    <property type="match status" value="1"/>
</dbReference>
<feature type="transmembrane region" description="Helical" evidence="8">
    <location>
        <begin position="118"/>
        <end position="142"/>
    </location>
</feature>
<gene>
    <name evidence="9" type="ORF">KL86SPO_60012</name>
</gene>
<dbReference type="PANTHER" id="PTHR30472">
    <property type="entry name" value="FERRIC ENTEROBACTIN TRANSPORT SYSTEM PERMEASE PROTEIN"/>
    <property type="match status" value="1"/>
</dbReference>
<evidence type="ECO:0000256" key="3">
    <source>
        <dbReference type="ARBA" id="ARBA00022448"/>
    </source>
</evidence>
<comment type="subcellular location">
    <subcellularLocation>
        <location evidence="1">Cell membrane</location>
        <topology evidence="1">Multi-pass membrane protein</topology>
    </subcellularLocation>
</comment>
<evidence type="ECO:0000256" key="8">
    <source>
        <dbReference type="SAM" id="Phobius"/>
    </source>
</evidence>
<feature type="transmembrane region" description="Helical" evidence="8">
    <location>
        <begin position="177"/>
        <end position="199"/>
    </location>
</feature>